<comment type="caution">
    <text evidence="5">The sequence shown here is derived from an EMBL/GenBank/DDBJ whole genome shotgun (WGS) entry which is preliminary data.</text>
</comment>
<dbReference type="Gene3D" id="3.20.20.80">
    <property type="entry name" value="Glycosidases"/>
    <property type="match status" value="1"/>
</dbReference>
<name>A0A5M5C3E5_BACOV</name>
<dbReference type="SUPFAM" id="SSF51445">
    <property type="entry name" value="(Trans)glycosidases"/>
    <property type="match status" value="1"/>
</dbReference>
<feature type="non-terminal residue" evidence="5">
    <location>
        <position position="1"/>
    </location>
</feature>
<feature type="domain" description="Glycoside hydrolase family 5" evidence="4">
    <location>
        <begin position="66"/>
        <end position="228"/>
    </location>
</feature>
<evidence type="ECO:0000256" key="1">
    <source>
        <dbReference type="ARBA" id="ARBA00022801"/>
    </source>
</evidence>
<dbReference type="InterPro" id="IPR001547">
    <property type="entry name" value="Glyco_hydro_5"/>
</dbReference>
<evidence type="ECO:0000259" key="4">
    <source>
        <dbReference type="Pfam" id="PF00150"/>
    </source>
</evidence>
<evidence type="ECO:0000313" key="6">
    <source>
        <dbReference type="Proteomes" id="UP000323717"/>
    </source>
</evidence>
<gene>
    <name evidence="5" type="ORF">F3D71_10100</name>
</gene>
<proteinExistence type="inferred from homology"/>
<protein>
    <submittedName>
        <fullName evidence="5">Glycoside hydrolase family 5 protein</fullName>
    </submittedName>
</protein>
<dbReference type="EMBL" id="VWLE01000113">
    <property type="protein sequence ID" value="KAA3952204.1"/>
    <property type="molecule type" value="Genomic_DNA"/>
</dbReference>
<accession>A0A5M5C3E5</accession>
<dbReference type="Pfam" id="PF00150">
    <property type="entry name" value="Cellulase"/>
    <property type="match status" value="1"/>
</dbReference>
<evidence type="ECO:0000256" key="3">
    <source>
        <dbReference type="RuleBase" id="RU361153"/>
    </source>
</evidence>
<dbReference type="AlphaFoldDB" id="A0A5M5C3E5"/>
<evidence type="ECO:0000256" key="2">
    <source>
        <dbReference type="ARBA" id="ARBA00023295"/>
    </source>
</evidence>
<keyword evidence="1 3" id="KW-0378">Hydrolase</keyword>
<evidence type="ECO:0000313" key="5">
    <source>
        <dbReference type="EMBL" id="KAA3952204.1"/>
    </source>
</evidence>
<organism evidence="5 6">
    <name type="scientific">Bacteroides ovatus</name>
    <dbReference type="NCBI Taxonomy" id="28116"/>
    <lineage>
        <taxon>Bacteria</taxon>
        <taxon>Pseudomonadati</taxon>
        <taxon>Bacteroidota</taxon>
        <taxon>Bacteroidia</taxon>
        <taxon>Bacteroidales</taxon>
        <taxon>Bacteroidaceae</taxon>
        <taxon>Bacteroides</taxon>
    </lineage>
</organism>
<dbReference type="Proteomes" id="UP000323717">
    <property type="component" value="Unassembled WGS sequence"/>
</dbReference>
<keyword evidence="2 3" id="KW-0326">Glycosidase</keyword>
<reference evidence="5 6" key="1">
    <citation type="journal article" date="2019" name="Nat. Med.">
        <title>A library of human gut bacterial isolates paired with longitudinal multiomics data enables mechanistic microbiome research.</title>
        <authorList>
            <person name="Poyet M."/>
            <person name="Groussin M."/>
            <person name="Gibbons S.M."/>
            <person name="Avila-Pacheco J."/>
            <person name="Jiang X."/>
            <person name="Kearney S.M."/>
            <person name="Perrotta A.R."/>
            <person name="Berdy B."/>
            <person name="Zhao S."/>
            <person name="Lieberman T.D."/>
            <person name="Swanson P.K."/>
            <person name="Smith M."/>
            <person name="Roesemann S."/>
            <person name="Alexander J.E."/>
            <person name="Rich S.A."/>
            <person name="Livny J."/>
            <person name="Vlamakis H."/>
            <person name="Clish C."/>
            <person name="Bullock K."/>
            <person name="Deik A."/>
            <person name="Scott J."/>
            <person name="Pierce K.A."/>
            <person name="Xavier R.J."/>
            <person name="Alm E.J."/>
        </authorList>
    </citation>
    <scope>NUCLEOTIDE SEQUENCE [LARGE SCALE GENOMIC DNA]</scope>
    <source>
        <strain evidence="5 6">BIOML-A163</strain>
    </source>
</reference>
<comment type="similarity">
    <text evidence="3">Belongs to the glycosyl hydrolase 5 (cellulase A) family.</text>
</comment>
<sequence length="278" mass="32043">IGRNCMRVHLHHLVWETDKEGFKKRINEYLTIADKHHISTIFVFLDDCWNPVYQAGKQPEPQPGVHNSGWARDPGDLYYKGDTAVILPVLESYVKDILTTFKDDKRIVLWDLYNEPGGSGGYRYGERSLPLLRKIFTWGRTVNPSQPLSAGVWDMSLTNLNKFQLENSDVITYHTYEGVNSHQQLIDTLKQYGRPMICTEYMARTQNSTFQNIMPMLKRENIGAINWGLVAGKTNTIFAWDTPLPDVVEPPLWFHDIFRSDGTPYSTEEVECIRSLTK</sequence>
<dbReference type="InterPro" id="IPR017853">
    <property type="entry name" value="GH"/>
</dbReference>
<dbReference type="GO" id="GO:0004553">
    <property type="term" value="F:hydrolase activity, hydrolyzing O-glycosyl compounds"/>
    <property type="evidence" value="ECO:0007669"/>
    <property type="project" value="InterPro"/>
</dbReference>
<dbReference type="GO" id="GO:0000272">
    <property type="term" value="P:polysaccharide catabolic process"/>
    <property type="evidence" value="ECO:0007669"/>
    <property type="project" value="InterPro"/>
</dbReference>